<dbReference type="AlphaFoldDB" id="A0A7Z1AV99"/>
<keyword evidence="1" id="KW-1133">Transmembrane helix</keyword>
<evidence type="ECO:0000313" key="2">
    <source>
        <dbReference type="EMBL" id="OLF06515.1"/>
    </source>
</evidence>
<dbReference type="OrthoDB" id="5244396at2"/>
<proteinExistence type="predicted"/>
<comment type="caution">
    <text evidence="2">The sequence shown here is derived from an EMBL/GenBank/DDBJ whole genome shotgun (WGS) entry which is preliminary data.</text>
</comment>
<dbReference type="EMBL" id="MSIF01000021">
    <property type="protein sequence ID" value="OLF06515.1"/>
    <property type="molecule type" value="Genomic_DNA"/>
</dbReference>
<organism evidence="2 3">
    <name type="scientific">Actinophytocola xinjiangensis</name>
    <dbReference type="NCBI Taxonomy" id="485602"/>
    <lineage>
        <taxon>Bacteria</taxon>
        <taxon>Bacillati</taxon>
        <taxon>Actinomycetota</taxon>
        <taxon>Actinomycetes</taxon>
        <taxon>Pseudonocardiales</taxon>
        <taxon>Pseudonocardiaceae</taxon>
    </lineage>
</organism>
<evidence type="ECO:0000256" key="1">
    <source>
        <dbReference type="SAM" id="Phobius"/>
    </source>
</evidence>
<feature type="transmembrane region" description="Helical" evidence="1">
    <location>
        <begin position="264"/>
        <end position="286"/>
    </location>
</feature>
<dbReference type="GO" id="GO:0140359">
    <property type="term" value="F:ABC-type transporter activity"/>
    <property type="evidence" value="ECO:0007669"/>
    <property type="project" value="InterPro"/>
</dbReference>
<feature type="transmembrane region" description="Helical" evidence="1">
    <location>
        <begin position="150"/>
        <end position="175"/>
    </location>
</feature>
<name>A0A7Z1AV99_9PSEU</name>
<dbReference type="RefSeq" id="WP_075136696.1">
    <property type="nucleotide sequence ID" value="NZ_MSIF01000021.1"/>
</dbReference>
<keyword evidence="3" id="KW-1185">Reference proteome</keyword>
<evidence type="ECO:0000313" key="3">
    <source>
        <dbReference type="Proteomes" id="UP000185696"/>
    </source>
</evidence>
<dbReference type="GO" id="GO:0005886">
    <property type="term" value="C:plasma membrane"/>
    <property type="evidence" value="ECO:0007669"/>
    <property type="project" value="UniProtKB-SubCell"/>
</dbReference>
<sequence>MGNLIRAEFLKILTTRLWWALLIPAIALALGWAWLSSLAFTDIANDIGDALNVSISETEIAVNSIALTRAMNFATLFPMVFGALALASEINRKTITTSFLTAASRSSVLGAKAIVYTLWGVIYGLVVAGAASLGVLIGSGGDLVPDAGDWILILLTGVLACMLWTLLGMGVGALLGSPVATLVILLLYAALVGPVSELILWVSSEGSNVAGVLPNGSANGLTGSTAAELLYNQIVEIGGGNPSETEKEAFDMAVRAAAGAPGAFSTWISGLIFLGWTTLFFGFGIVRNNKRDIT</sequence>
<protein>
    <recommendedName>
        <fullName evidence="4">ABC-2 type transport system permease protein</fullName>
    </recommendedName>
</protein>
<keyword evidence="1" id="KW-0472">Membrane</keyword>
<feature type="transmembrane region" description="Helical" evidence="1">
    <location>
        <begin position="182"/>
        <end position="202"/>
    </location>
</feature>
<feature type="transmembrane region" description="Helical" evidence="1">
    <location>
        <begin position="16"/>
        <end position="35"/>
    </location>
</feature>
<feature type="transmembrane region" description="Helical" evidence="1">
    <location>
        <begin position="113"/>
        <end position="138"/>
    </location>
</feature>
<accession>A0A7Z1AV99</accession>
<evidence type="ECO:0008006" key="4">
    <source>
        <dbReference type="Google" id="ProtNLM"/>
    </source>
</evidence>
<reference evidence="2 3" key="1">
    <citation type="submission" date="2016-12" db="EMBL/GenBank/DDBJ databases">
        <title>The draft genome sequence of Actinophytocola xinjiangensis.</title>
        <authorList>
            <person name="Wang W."/>
            <person name="Yuan L."/>
        </authorList>
    </citation>
    <scope>NUCLEOTIDE SEQUENCE [LARGE SCALE GENOMIC DNA]</scope>
    <source>
        <strain evidence="2 3">CGMCC 4.4663</strain>
    </source>
</reference>
<keyword evidence="1" id="KW-0812">Transmembrane</keyword>
<gene>
    <name evidence="2" type="ORF">BLA60_31615</name>
</gene>
<feature type="transmembrane region" description="Helical" evidence="1">
    <location>
        <begin position="73"/>
        <end position="92"/>
    </location>
</feature>
<dbReference type="Proteomes" id="UP000185696">
    <property type="component" value="Unassembled WGS sequence"/>
</dbReference>